<dbReference type="FunFam" id="3.40.50.300:FF:000590">
    <property type="entry name" value="Ribosome biogenesis GTPase A"/>
    <property type="match status" value="1"/>
</dbReference>
<dbReference type="PANTHER" id="PTHR45782:SF4">
    <property type="entry name" value="MITOCHONDRIAL RIBOSOME-ASSOCIATED GTPASE 1"/>
    <property type="match status" value="1"/>
</dbReference>
<sequence>MNINWYPGHMKKTKESIKKNLSLVDIVYELIDARIPCSSQNPEIDIILKNKPRLIIMNKSDLADDDISERWQKYFNFKGITSVLVDCISNRGLNEVVNLSYVLTEEKRLQLAKKGIKNRPIRAMIVGIPNVGKSTLINSLSRKKGAKVSNKPGVTKKDQWIRIRKDLELLDTPGILWPKFEDKEVGLNLAFTGAIKDELLDIETLVIKLIERLSFISKACLEERYNIVVSNKSAYEILLEIGKKRGCVIRGGEIDTEKASNIVLDEFRKGIIGKITLEFPNF</sequence>
<dbReference type="Gene3D" id="3.40.50.300">
    <property type="entry name" value="P-loop containing nucleotide triphosphate hydrolases"/>
    <property type="match status" value="1"/>
</dbReference>
<evidence type="ECO:0000256" key="2">
    <source>
        <dbReference type="ARBA" id="ARBA00022741"/>
    </source>
</evidence>
<feature type="binding site" evidence="5">
    <location>
        <begin position="58"/>
        <end position="61"/>
    </location>
    <ligand>
        <name>GTP</name>
        <dbReference type="ChEBI" id="CHEBI:37565"/>
    </ligand>
</feature>
<feature type="binding site" evidence="5">
    <location>
        <begin position="130"/>
        <end position="135"/>
    </location>
    <ligand>
        <name>GTP</name>
        <dbReference type="ChEBI" id="CHEBI:37565"/>
    </ligand>
</feature>
<keyword evidence="8" id="KW-1185">Reference proteome</keyword>
<dbReference type="NCBIfam" id="TIGR03596">
    <property type="entry name" value="GTPase_YlqF"/>
    <property type="match status" value="1"/>
</dbReference>
<dbReference type="InterPro" id="IPR027417">
    <property type="entry name" value="P-loop_NTPase"/>
</dbReference>
<evidence type="ECO:0000256" key="1">
    <source>
        <dbReference type="ARBA" id="ARBA00014898"/>
    </source>
</evidence>
<comment type="subcellular location">
    <subcellularLocation>
        <location evidence="4">Cytoplasm</location>
    </subcellularLocation>
</comment>
<dbReference type="GO" id="GO:0003924">
    <property type="term" value="F:GTPase activity"/>
    <property type="evidence" value="ECO:0007669"/>
    <property type="project" value="TreeGrafter"/>
</dbReference>
<comment type="function">
    <text evidence="4">Required for a late step of 50S ribosomal subunit assembly. Has GTPase activity.</text>
</comment>
<dbReference type="PIRSF" id="PIRSF006230">
    <property type="entry name" value="MG442"/>
    <property type="match status" value="1"/>
</dbReference>
<dbReference type="InterPro" id="IPR006073">
    <property type="entry name" value="GTP-bd"/>
</dbReference>
<proteinExistence type="inferred from homology"/>
<protein>
    <recommendedName>
        <fullName evidence="1 4">Ribosome biogenesis GTPase A</fullName>
    </recommendedName>
</protein>
<dbReference type="SUPFAM" id="SSF52540">
    <property type="entry name" value="P-loop containing nucleoside triphosphate hydrolases"/>
    <property type="match status" value="1"/>
</dbReference>
<evidence type="ECO:0000313" key="7">
    <source>
        <dbReference type="EMBL" id="SDX06223.1"/>
    </source>
</evidence>
<feature type="binding site" evidence="5">
    <location>
        <position position="174"/>
    </location>
    <ligand>
        <name>GTP</name>
        <dbReference type="ChEBI" id="CHEBI:37565"/>
    </ligand>
</feature>
<dbReference type="PRINTS" id="PR00326">
    <property type="entry name" value="GTP1OBG"/>
</dbReference>
<keyword evidence="4" id="KW-0963">Cytoplasm</keyword>
<comment type="similarity">
    <text evidence="4">Belongs to the TRAFAC class YlqF/YawG GTPase family. MTG1 subfamily.</text>
</comment>
<dbReference type="RefSeq" id="WP_093752669.1">
    <property type="nucleotide sequence ID" value="NZ_FNNG01000006.1"/>
</dbReference>
<dbReference type="AlphaFoldDB" id="A0A1H2YLY5"/>
<dbReference type="InterPro" id="IPR019991">
    <property type="entry name" value="GTP-bd_ribosome_bgen"/>
</dbReference>
<reference evidence="7 8" key="1">
    <citation type="submission" date="2016-10" db="EMBL/GenBank/DDBJ databases">
        <authorList>
            <person name="de Groot N.N."/>
        </authorList>
    </citation>
    <scope>NUCLEOTIDE SEQUENCE [LARGE SCALE GENOMIC DNA]</scope>
    <source>
        <strain evidence="7 8">DSM 23310</strain>
    </source>
</reference>
<dbReference type="PANTHER" id="PTHR45782">
    <property type="entry name" value="MITOCHONDRIAL RIBOSOME-ASSOCIATED GTPASE 1"/>
    <property type="match status" value="1"/>
</dbReference>
<dbReference type="PROSITE" id="PS51721">
    <property type="entry name" value="G_CP"/>
    <property type="match status" value="1"/>
</dbReference>
<evidence type="ECO:0000256" key="5">
    <source>
        <dbReference type="PIRSR" id="PIRSR006230-1"/>
    </source>
</evidence>
<dbReference type="EMBL" id="FNNG01000006">
    <property type="protein sequence ID" value="SDX06223.1"/>
    <property type="molecule type" value="Genomic_DNA"/>
</dbReference>
<dbReference type="InterPro" id="IPR023179">
    <property type="entry name" value="GTP-bd_ortho_bundle_sf"/>
</dbReference>
<evidence type="ECO:0000256" key="4">
    <source>
        <dbReference type="PIRNR" id="PIRNR006230"/>
    </source>
</evidence>
<keyword evidence="3 4" id="KW-0342">GTP-binding</keyword>
<dbReference type="GO" id="GO:0006412">
    <property type="term" value="P:translation"/>
    <property type="evidence" value="ECO:0007669"/>
    <property type="project" value="TreeGrafter"/>
</dbReference>
<dbReference type="CDD" id="cd01856">
    <property type="entry name" value="YlqF"/>
    <property type="match status" value="1"/>
</dbReference>
<feature type="domain" description="CP-type G" evidence="6">
    <location>
        <begin position="11"/>
        <end position="178"/>
    </location>
</feature>
<dbReference type="OrthoDB" id="9779790at2"/>
<name>A0A1H2YLY5_9FIRM</name>
<dbReference type="Proteomes" id="UP000198828">
    <property type="component" value="Unassembled WGS sequence"/>
</dbReference>
<evidence type="ECO:0000256" key="3">
    <source>
        <dbReference type="ARBA" id="ARBA00023134"/>
    </source>
</evidence>
<organism evidence="7 8">
    <name type="scientific">Tepidimicrobium xylanilyticum</name>
    <dbReference type="NCBI Taxonomy" id="1123352"/>
    <lineage>
        <taxon>Bacteria</taxon>
        <taxon>Bacillati</taxon>
        <taxon>Bacillota</taxon>
        <taxon>Tissierellia</taxon>
        <taxon>Tissierellales</taxon>
        <taxon>Tepidimicrobiaceae</taxon>
        <taxon>Tepidimicrobium</taxon>
    </lineage>
</organism>
<evidence type="ECO:0000259" key="6">
    <source>
        <dbReference type="PROSITE" id="PS51721"/>
    </source>
</evidence>
<evidence type="ECO:0000313" key="8">
    <source>
        <dbReference type="Proteomes" id="UP000198828"/>
    </source>
</evidence>
<dbReference type="GO" id="GO:0005737">
    <property type="term" value="C:cytoplasm"/>
    <property type="evidence" value="ECO:0007669"/>
    <property type="project" value="UniProtKB-SubCell"/>
</dbReference>
<dbReference type="GO" id="GO:0005525">
    <property type="term" value="F:GTP binding"/>
    <property type="evidence" value="ECO:0007669"/>
    <property type="project" value="UniProtKB-KW"/>
</dbReference>
<dbReference type="Gene3D" id="1.10.1580.10">
    <property type="match status" value="1"/>
</dbReference>
<dbReference type="InterPro" id="IPR016478">
    <property type="entry name" value="GTPase_MTG1"/>
</dbReference>
<keyword evidence="2 4" id="KW-0547">Nucleotide-binding</keyword>
<gene>
    <name evidence="7" type="ORF">SAMN05660923_01661</name>
</gene>
<accession>A0A1H2YLY5</accession>
<dbReference type="Pfam" id="PF01926">
    <property type="entry name" value="MMR_HSR1"/>
    <property type="match status" value="1"/>
</dbReference>
<dbReference type="InterPro" id="IPR030378">
    <property type="entry name" value="G_CP_dom"/>
</dbReference>